<accession>A0ABU8EZ95</accession>
<evidence type="ECO:0000313" key="3">
    <source>
        <dbReference type="Proteomes" id="UP001382455"/>
    </source>
</evidence>
<evidence type="ECO:0000313" key="2">
    <source>
        <dbReference type="EMBL" id="MEI4551337.1"/>
    </source>
</evidence>
<protein>
    <submittedName>
        <fullName evidence="2">Uncharacterized protein</fullName>
    </submittedName>
</protein>
<dbReference type="Proteomes" id="UP001382455">
    <property type="component" value="Unassembled WGS sequence"/>
</dbReference>
<evidence type="ECO:0000256" key="1">
    <source>
        <dbReference type="SAM" id="SignalP"/>
    </source>
</evidence>
<comment type="caution">
    <text evidence="2">The sequence shown here is derived from an EMBL/GenBank/DDBJ whole genome shotgun (WGS) entry which is preliminary data.</text>
</comment>
<reference evidence="2 3" key="1">
    <citation type="submission" date="2023-12" db="EMBL/GenBank/DDBJ databases">
        <title>Friends and Foes: Symbiotic and Algicidal bacterial influence on Karenia brevis blooms.</title>
        <authorList>
            <person name="Fei C."/>
            <person name="Mohamed A.R."/>
            <person name="Booker A."/>
            <person name="Arshad M."/>
            <person name="Klass S."/>
            <person name="Ahn S."/>
            <person name="Gilbert P.M."/>
            <person name="Heil C.A."/>
            <person name="Martinez J.M."/>
            <person name="Amin S.A."/>
        </authorList>
    </citation>
    <scope>NUCLEOTIDE SEQUENCE [LARGE SCALE GENOMIC DNA]</scope>
    <source>
        <strain evidence="2 3">CE15</strain>
    </source>
</reference>
<dbReference type="InterPro" id="IPR008928">
    <property type="entry name" value="6-hairpin_glycosidase_sf"/>
</dbReference>
<keyword evidence="3" id="KW-1185">Reference proteome</keyword>
<proteinExistence type="predicted"/>
<organism evidence="2 3">
    <name type="scientific">Pseudoalteromonas spongiae</name>
    <dbReference type="NCBI Taxonomy" id="298657"/>
    <lineage>
        <taxon>Bacteria</taxon>
        <taxon>Pseudomonadati</taxon>
        <taxon>Pseudomonadota</taxon>
        <taxon>Gammaproteobacteria</taxon>
        <taxon>Alteromonadales</taxon>
        <taxon>Pseudoalteromonadaceae</taxon>
        <taxon>Pseudoalteromonas</taxon>
    </lineage>
</organism>
<sequence>MLNVRRIILLGVALVSTHTVFNAQAGSFDYDKKNLLVGDTHTLSWHMPEYEKCLNVSGVDLGTSGRWSVKRNSIGRGSSSINCYKAGSHTPKKYTVMYSVFEKQSLIDSLESKFVQSQNPSSWSGFVTSNLTRYDVEISHIGWPEPEPIFTYSFGSQYTNPIGITTVGYDYAMWVDGLISLYQSSNSSNYAEYALDMVYQYLRSGVHLKTELDGSGSYLDWYSPKASRLDHWHYEWRAAYGMAQVASSLRNDPNFYSDPRLSEIKSFLINDFEKKWRSRINNETVTHMLSRAGLVYLYLHDLTGNSFYKSQASNLASKLNNSLRQSEKVIDGIRIQNIRCYLDKKDCASETLLVEGSIDVSHANDTLHFIIESYKRNVVFNDSSIQLLINTLKHSIYDKDKKYFRSNLYTVSGHPNEIYSNLGNLQGVWAKLAEYDRELLFMYLKWLDVEVAYTIDESLPAPINTPLHRTKSGLLSPWTTQIMGNIALAIKDTASD</sequence>
<dbReference type="EMBL" id="JBAWKS010000002">
    <property type="protein sequence ID" value="MEI4551337.1"/>
    <property type="molecule type" value="Genomic_DNA"/>
</dbReference>
<dbReference type="SUPFAM" id="SSF48208">
    <property type="entry name" value="Six-hairpin glycosidases"/>
    <property type="match status" value="1"/>
</dbReference>
<feature type="chain" id="PRO_5046906448" evidence="1">
    <location>
        <begin position="26"/>
        <end position="496"/>
    </location>
</feature>
<keyword evidence="1" id="KW-0732">Signal</keyword>
<feature type="signal peptide" evidence="1">
    <location>
        <begin position="1"/>
        <end position="25"/>
    </location>
</feature>
<name>A0ABU8EZ95_9GAMM</name>
<gene>
    <name evidence="2" type="ORF">WAE96_16805</name>
</gene>
<dbReference type="RefSeq" id="WP_336436327.1">
    <property type="nucleotide sequence ID" value="NZ_JBAWKS010000002.1"/>
</dbReference>